<dbReference type="SUPFAM" id="SSF47113">
    <property type="entry name" value="Histone-fold"/>
    <property type="match status" value="2"/>
</dbReference>
<dbReference type="InterPro" id="IPR000164">
    <property type="entry name" value="Histone_H3/CENP-A"/>
</dbReference>
<feature type="compositionally biased region" description="Basic residues" evidence="2">
    <location>
        <begin position="110"/>
        <end position="124"/>
    </location>
</feature>
<dbReference type="AlphaFoldDB" id="A0AAX4PGY7"/>
<comment type="similarity">
    <text evidence="1">Belongs to the histone H3 family.</text>
</comment>
<feature type="domain" description="Core Histone H2A/H2B/H3" evidence="3">
    <location>
        <begin position="128"/>
        <end position="159"/>
    </location>
</feature>
<feature type="compositionally biased region" description="Basic and acidic residues" evidence="2">
    <location>
        <begin position="217"/>
        <end position="245"/>
    </location>
</feature>
<dbReference type="InterPro" id="IPR007125">
    <property type="entry name" value="H2A/H2B/H3"/>
</dbReference>
<dbReference type="SMART" id="SM00428">
    <property type="entry name" value="H3"/>
    <property type="match status" value="2"/>
</dbReference>
<dbReference type="InterPro" id="IPR009072">
    <property type="entry name" value="Histone-fold"/>
</dbReference>
<protein>
    <submittedName>
        <fullName evidence="4">Histone H3</fullName>
    </submittedName>
</protein>
<dbReference type="GO" id="GO:0046982">
    <property type="term" value="F:protein heterodimerization activity"/>
    <property type="evidence" value="ECO:0007669"/>
    <property type="project" value="InterPro"/>
</dbReference>
<feature type="domain" description="Core Histone H2A/H2B/H3" evidence="3">
    <location>
        <begin position="238"/>
        <end position="307"/>
    </location>
</feature>
<keyword evidence="5" id="KW-1185">Reference proteome</keyword>
<accession>A0AAX4PGY7</accession>
<evidence type="ECO:0000313" key="4">
    <source>
        <dbReference type="EMBL" id="WZN65184.1"/>
    </source>
</evidence>
<evidence type="ECO:0000313" key="5">
    <source>
        <dbReference type="Proteomes" id="UP001472866"/>
    </source>
</evidence>
<evidence type="ECO:0000259" key="3">
    <source>
        <dbReference type="Pfam" id="PF00125"/>
    </source>
</evidence>
<dbReference type="GO" id="GO:0030527">
    <property type="term" value="F:structural constituent of chromatin"/>
    <property type="evidence" value="ECO:0007669"/>
    <property type="project" value="InterPro"/>
</dbReference>
<dbReference type="EMBL" id="CP151511">
    <property type="protein sequence ID" value="WZN65184.1"/>
    <property type="molecule type" value="Genomic_DNA"/>
</dbReference>
<evidence type="ECO:0000256" key="1">
    <source>
        <dbReference type="ARBA" id="ARBA00010343"/>
    </source>
</evidence>
<sequence>MSRKRVKMEAEDDALPALDPELVAYFTKKKPSNNSREEKTIPPASSQKRKGKAPARRGAGEVGPSPDEDEYDAMVRAGSREGRVRRYGGAGAGPSTSAPEVRGDEANKSLRPKGSVKKEKARKRFRSHQWLKQIRTYQRSTDLLLKKAPFRRLVRQITAKVEWEVLKLGETAKVHVHKDEGLKKGLFAKVDAAHDNVIKLEAKERKLQNSRPKKKKERDEKKKDLADVKEEMAEAREEEKRVSGATKELGKLTDSKLKYRWTVHAMDALQEGTEAYLVELFECSNLCTVHAKRVTLQPKDLHLAQRLRGDRKDWGNFNFKD</sequence>
<feature type="region of interest" description="Disordered" evidence="2">
    <location>
        <begin position="1"/>
        <end position="124"/>
    </location>
</feature>
<dbReference type="GO" id="GO:0000786">
    <property type="term" value="C:nucleosome"/>
    <property type="evidence" value="ECO:0007669"/>
    <property type="project" value="InterPro"/>
</dbReference>
<gene>
    <name evidence="4" type="ORF">HKI87_11g67410</name>
</gene>
<proteinExistence type="inferred from homology"/>
<reference evidence="4 5" key="1">
    <citation type="submission" date="2024-03" db="EMBL/GenBank/DDBJ databases">
        <title>Complete genome sequence of the green alga Chloropicon roscoffensis RCC1871.</title>
        <authorList>
            <person name="Lemieux C."/>
            <person name="Pombert J.-F."/>
            <person name="Otis C."/>
            <person name="Turmel M."/>
        </authorList>
    </citation>
    <scope>NUCLEOTIDE SEQUENCE [LARGE SCALE GENOMIC DNA]</scope>
    <source>
        <strain evidence="4 5">RCC1871</strain>
    </source>
</reference>
<dbReference type="Gene3D" id="1.10.20.10">
    <property type="entry name" value="Histone, subunit A"/>
    <property type="match status" value="2"/>
</dbReference>
<dbReference type="GO" id="GO:0003677">
    <property type="term" value="F:DNA binding"/>
    <property type="evidence" value="ECO:0007669"/>
    <property type="project" value="InterPro"/>
</dbReference>
<dbReference type="Pfam" id="PF00125">
    <property type="entry name" value="Histone"/>
    <property type="match status" value="2"/>
</dbReference>
<feature type="region of interest" description="Disordered" evidence="2">
    <location>
        <begin position="201"/>
        <end position="245"/>
    </location>
</feature>
<organism evidence="4 5">
    <name type="scientific">Chloropicon roscoffensis</name>
    <dbReference type="NCBI Taxonomy" id="1461544"/>
    <lineage>
        <taxon>Eukaryota</taxon>
        <taxon>Viridiplantae</taxon>
        <taxon>Chlorophyta</taxon>
        <taxon>Chloropicophyceae</taxon>
        <taxon>Chloropicales</taxon>
        <taxon>Chloropicaceae</taxon>
        <taxon>Chloropicon</taxon>
    </lineage>
</organism>
<evidence type="ECO:0000256" key="2">
    <source>
        <dbReference type="SAM" id="MobiDB-lite"/>
    </source>
</evidence>
<name>A0AAX4PGY7_9CHLO</name>
<dbReference type="PANTHER" id="PTHR11426">
    <property type="entry name" value="HISTONE H3"/>
    <property type="match status" value="1"/>
</dbReference>
<dbReference type="Proteomes" id="UP001472866">
    <property type="component" value="Chromosome 11"/>
</dbReference>